<name>A0A6A7B5Y8_9PLEO</name>
<feature type="compositionally biased region" description="Basic and acidic residues" evidence="1">
    <location>
        <begin position="41"/>
        <end position="75"/>
    </location>
</feature>
<evidence type="ECO:0000313" key="3">
    <source>
        <dbReference type="Proteomes" id="UP000799423"/>
    </source>
</evidence>
<dbReference type="OrthoDB" id="3545916at2759"/>
<dbReference type="Proteomes" id="UP000799423">
    <property type="component" value="Unassembled WGS sequence"/>
</dbReference>
<gene>
    <name evidence="2" type="ORF">T440DRAFT_532759</name>
</gene>
<dbReference type="AlphaFoldDB" id="A0A6A7B5Y8"/>
<protein>
    <submittedName>
        <fullName evidence="2">Uncharacterized protein</fullName>
    </submittedName>
</protein>
<evidence type="ECO:0000256" key="1">
    <source>
        <dbReference type="SAM" id="MobiDB-lite"/>
    </source>
</evidence>
<sequence>MTDEEKNKGLLRGLVDFVTGGAAKESHSEDGSQAVNADINSKVDMHSREDTAARRSRRSQDDIRESTSTSREERHHSRHHSLYVSKSDKYMPRISKPLPEYEDQSMLVLEKYHDLKDECRRLRQDNEGLRKEKLHLTAYNDLAQSRYKYIVDNVLKRYAKHIGTPYKDYNAELLNTVLCPLIEDALQASMLRDQVTSLQGEMLARVEKVQAVADEHFVKSFRILASEIKSLSRLLRLRNHINIFEAFGSFLLVDGVRTEHWIGRGKTKYFIEAYIWSTLLTMVFSNPFAILGKPSEQVQRLWISMFGMAHQHDWPVPTASSEPWRSMTMKHLVGMVGRDVITTGKVADTGHKDMYADLEAAVLQGRADTVEAIESGLAQVSANGDLSAIRSVVDKAFGLALQMSLQPCRIQITFPSPGDRYSH</sequence>
<organism evidence="2 3">
    <name type="scientific">Plenodomus tracheiphilus IPT5</name>
    <dbReference type="NCBI Taxonomy" id="1408161"/>
    <lineage>
        <taxon>Eukaryota</taxon>
        <taxon>Fungi</taxon>
        <taxon>Dikarya</taxon>
        <taxon>Ascomycota</taxon>
        <taxon>Pezizomycotina</taxon>
        <taxon>Dothideomycetes</taxon>
        <taxon>Pleosporomycetidae</taxon>
        <taxon>Pleosporales</taxon>
        <taxon>Pleosporineae</taxon>
        <taxon>Leptosphaeriaceae</taxon>
        <taxon>Plenodomus</taxon>
    </lineage>
</organism>
<accession>A0A6A7B5Y8</accession>
<dbReference type="EMBL" id="MU006309">
    <property type="protein sequence ID" value="KAF2849835.1"/>
    <property type="molecule type" value="Genomic_DNA"/>
</dbReference>
<evidence type="ECO:0000313" key="2">
    <source>
        <dbReference type="EMBL" id="KAF2849835.1"/>
    </source>
</evidence>
<feature type="region of interest" description="Disordered" evidence="1">
    <location>
        <begin position="22"/>
        <end position="86"/>
    </location>
</feature>
<proteinExistence type="predicted"/>
<reference evidence="2" key="1">
    <citation type="submission" date="2020-01" db="EMBL/GenBank/DDBJ databases">
        <authorList>
            <consortium name="DOE Joint Genome Institute"/>
            <person name="Haridas S."/>
            <person name="Albert R."/>
            <person name="Binder M."/>
            <person name="Bloem J."/>
            <person name="Labutti K."/>
            <person name="Salamov A."/>
            <person name="Andreopoulos B."/>
            <person name="Baker S.E."/>
            <person name="Barry K."/>
            <person name="Bills G."/>
            <person name="Bluhm B.H."/>
            <person name="Cannon C."/>
            <person name="Castanera R."/>
            <person name="Culley D.E."/>
            <person name="Daum C."/>
            <person name="Ezra D."/>
            <person name="Gonzalez J.B."/>
            <person name="Henrissat B."/>
            <person name="Kuo A."/>
            <person name="Liang C."/>
            <person name="Lipzen A."/>
            <person name="Lutzoni F."/>
            <person name="Magnuson J."/>
            <person name="Mondo S."/>
            <person name="Nolan M."/>
            <person name="Ohm R."/>
            <person name="Pangilinan J."/>
            <person name="Park H.-J."/>
            <person name="Ramirez L."/>
            <person name="Alfaro M."/>
            <person name="Sun H."/>
            <person name="Tritt A."/>
            <person name="Yoshinaga Y."/>
            <person name="Zwiers L.-H."/>
            <person name="Turgeon B.G."/>
            <person name="Goodwin S.B."/>
            <person name="Spatafora J.W."/>
            <person name="Crous P.W."/>
            <person name="Grigoriev I.V."/>
        </authorList>
    </citation>
    <scope>NUCLEOTIDE SEQUENCE</scope>
    <source>
        <strain evidence="2">IPT5</strain>
    </source>
</reference>
<keyword evidence="3" id="KW-1185">Reference proteome</keyword>